<reference evidence="2 3" key="1">
    <citation type="submission" date="2013-02" db="EMBL/GenBank/DDBJ databases">
        <title>The Genome Sequence of Acinetobacter guillouiae NIPH 991.</title>
        <authorList>
            <consortium name="The Broad Institute Genome Sequencing Platform"/>
            <consortium name="The Broad Institute Genome Sequencing Center for Infectious Disease"/>
            <person name="Cerqueira G."/>
            <person name="Feldgarden M."/>
            <person name="Courvalin P."/>
            <person name="Perichon B."/>
            <person name="Grillot-Courvalin C."/>
            <person name="Clermont D."/>
            <person name="Rocha E."/>
            <person name="Yoon E.-J."/>
            <person name="Nemec A."/>
            <person name="Walker B."/>
            <person name="Young S.K."/>
            <person name="Zeng Q."/>
            <person name="Gargeya S."/>
            <person name="Fitzgerald M."/>
            <person name="Haas B."/>
            <person name="Abouelleil A."/>
            <person name="Alvarado L."/>
            <person name="Arachchi H.M."/>
            <person name="Berlin A.M."/>
            <person name="Chapman S.B."/>
            <person name="Dewar J."/>
            <person name="Goldberg J."/>
            <person name="Griggs A."/>
            <person name="Gujja S."/>
            <person name="Hansen M."/>
            <person name="Howarth C."/>
            <person name="Imamovic A."/>
            <person name="Larimer J."/>
            <person name="McCowan C."/>
            <person name="Murphy C."/>
            <person name="Neiman D."/>
            <person name="Pearson M."/>
            <person name="Priest M."/>
            <person name="Roberts A."/>
            <person name="Saif S."/>
            <person name="Shea T."/>
            <person name="Sisk P."/>
            <person name="Sykes S."/>
            <person name="Wortman J."/>
            <person name="Nusbaum C."/>
            <person name="Birren B."/>
        </authorList>
    </citation>
    <scope>NUCLEOTIDE SEQUENCE [LARGE SCALE GENOMIC DNA]</scope>
    <source>
        <strain evidence="2 3">NIPH 991</strain>
    </source>
</reference>
<dbReference type="AlphaFoldDB" id="N8YGR9"/>
<dbReference type="Proteomes" id="UP000013148">
    <property type="component" value="Unassembled WGS sequence"/>
</dbReference>
<dbReference type="EMBL" id="APPJ01000007">
    <property type="protein sequence ID" value="ENV18460.1"/>
    <property type="molecule type" value="Genomic_DNA"/>
</dbReference>
<proteinExistence type="predicted"/>
<dbReference type="HOGENOM" id="CLU_3371496_0_0_6"/>
<name>N8YGR9_ACIGI</name>
<keyword evidence="3" id="KW-1185">Reference proteome</keyword>
<evidence type="ECO:0000256" key="1">
    <source>
        <dbReference type="SAM" id="Phobius"/>
    </source>
</evidence>
<evidence type="ECO:0000313" key="3">
    <source>
        <dbReference type="Proteomes" id="UP000013148"/>
    </source>
</evidence>
<protein>
    <submittedName>
        <fullName evidence="2">Uncharacterized protein</fullName>
    </submittedName>
</protein>
<accession>N8YGR9</accession>
<keyword evidence="1" id="KW-0472">Membrane</keyword>
<dbReference type="PATRIC" id="fig|1217656.3.peg.859"/>
<keyword evidence="1" id="KW-1133">Transmembrane helix</keyword>
<gene>
    <name evidence="2" type="ORF">F964_00884</name>
</gene>
<sequence length="34" mass="3861">MSKTKQKPCKSKKKLILIGTVFVICAFVLKRDAH</sequence>
<keyword evidence="1" id="KW-0812">Transmembrane</keyword>
<organism evidence="2 3">
    <name type="scientific">Acinetobacter guillouiae NIPH 991</name>
    <dbReference type="NCBI Taxonomy" id="1217656"/>
    <lineage>
        <taxon>Bacteria</taxon>
        <taxon>Pseudomonadati</taxon>
        <taxon>Pseudomonadota</taxon>
        <taxon>Gammaproteobacteria</taxon>
        <taxon>Moraxellales</taxon>
        <taxon>Moraxellaceae</taxon>
        <taxon>Acinetobacter</taxon>
    </lineage>
</organism>
<evidence type="ECO:0000313" key="2">
    <source>
        <dbReference type="EMBL" id="ENV18460.1"/>
    </source>
</evidence>
<comment type="caution">
    <text evidence="2">The sequence shown here is derived from an EMBL/GenBank/DDBJ whole genome shotgun (WGS) entry which is preliminary data.</text>
</comment>
<feature type="transmembrane region" description="Helical" evidence="1">
    <location>
        <begin position="12"/>
        <end position="29"/>
    </location>
</feature>